<evidence type="ECO:0000313" key="4">
    <source>
        <dbReference type="Proteomes" id="UP001148313"/>
    </source>
</evidence>
<dbReference type="InterPro" id="IPR001466">
    <property type="entry name" value="Beta-lactam-related"/>
</dbReference>
<comment type="caution">
    <text evidence="3">The sequence shown here is derived from an EMBL/GenBank/DDBJ whole genome shotgun (WGS) entry which is preliminary data.</text>
</comment>
<organism evidence="3 4">
    <name type="scientific">Hoeflea poritis</name>
    <dbReference type="NCBI Taxonomy" id="2993659"/>
    <lineage>
        <taxon>Bacteria</taxon>
        <taxon>Pseudomonadati</taxon>
        <taxon>Pseudomonadota</taxon>
        <taxon>Alphaproteobacteria</taxon>
        <taxon>Hyphomicrobiales</taxon>
        <taxon>Rhizobiaceae</taxon>
        <taxon>Hoeflea</taxon>
    </lineage>
</organism>
<dbReference type="EMBL" id="JAPJZH010000010">
    <property type="protein sequence ID" value="MDA4846939.1"/>
    <property type="molecule type" value="Genomic_DNA"/>
</dbReference>
<dbReference type="Gene3D" id="3.40.710.10">
    <property type="entry name" value="DD-peptidase/beta-lactamase superfamily"/>
    <property type="match status" value="1"/>
</dbReference>
<feature type="domain" description="Beta-lactamase-related" evidence="2">
    <location>
        <begin position="31"/>
        <end position="328"/>
    </location>
</feature>
<feature type="signal peptide" evidence="1">
    <location>
        <begin position="1"/>
        <end position="25"/>
    </location>
</feature>
<dbReference type="PANTHER" id="PTHR43283">
    <property type="entry name" value="BETA-LACTAMASE-RELATED"/>
    <property type="match status" value="1"/>
</dbReference>
<evidence type="ECO:0000256" key="1">
    <source>
        <dbReference type="SAM" id="SignalP"/>
    </source>
</evidence>
<dbReference type="Pfam" id="PF00144">
    <property type="entry name" value="Beta-lactamase"/>
    <property type="match status" value="1"/>
</dbReference>
<dbReference type="InterPro" id="IPR012338">
    <property type="entry name" value="Beta-lactam/transpept-like"/>
</dbReference>
<dbReference type="GO" id="GO:0016787">
    <property type="term" value="F:hydrolase activity"/>
    <property type="evidence" value="ECO:0007669"/>
    <property type="project" value="UniProtKB-KW"/>
</dbReference>
<proteinExistence type="predicted"/>
<gene>
    <name evidence="3" type="ORF">OOZ53_16390</name>
</gene>
<dbReference type="PANTHER" id="PTHR43283:SF7">
    <property type="entry name" value="BETA-LACTAMASE-RELATED DOMAIN-CONTAINING PROTEIN"/>
    <property type="match status" value="1"/>
</dbReference>
<dbReference type="InterPro" id="IPR050789">
    <property type="entry name" value="Diverse_Enzym_Activities"/>
</dbReference>
<dbReference type="SUPFAM" id="SSF56601">
    <property type="entry name" value="beta-lactamase/transpeptidase-like"/>
    <property type="match status" value="1"/>
</dbReference>
<keyword evidence="1" id="KW-0732">Signal</keyword>
<reference evidence="3" key="1">
    <citation type="submission" date="2022-11" db="EMBL/GenBank/DDBJ databases">
        <title>Hoeflea poritis sp. nov., isolated from scleractinian coral Porites lutea.</title>
        <authorList>
            <person name="Zhang G."/>
            <person name="Wei Q."/>
            <person name="Cai L."/>
        </authorList>
    </citation>
    <scope>NUCLEOTIDE SEQUENCE</scope>
    <source>
        <strain evidence="3">E7-10</strain>
    </source>
</reference>
<dbReference type="Proteomes" id="UP001148313">
    <property type="component" value="Unassembled WGS sequence"/>
</dbReference>
<keyword evidence="3" id="KW-0378">Hydrolase</keyword>
<protein>
    <submittedName>
        <fullName evidence="3">Serine hydrolase</fullName>
    </submittedName>
</protein>
<name>A0ABT4VQQ4_9HYPH</name>
<keyword evidence="4" id="KW-1185">Reference proteome</keyword>
<evidence type="ECO:0000259" key="2">
    <source>
        <dbReference type="Pfam" id="PF00144"/>
    </source>
</evidence>
<evidence type="ECO:0000313" key="3">
    <source>
        <dbReference type="EMBL" id="MDA4846939.1"/>
    </source>
</evidence>
<sequence>MRKYLADLFAVGALFLAALSSTGTAADTELDRKLKQAHAAGELVGLHGVLIVHKGDVIAEAYFDGNDERWGTPLPDVEHGAATLHDLRSVTKSVVGLLYGIALDEGIVPPVDAPLIAQFPQYADLAGDPQRDRILVQHALSMRMGTEWNEDLPYTDPRNSEIAMENAPDRYRFVLDRPMVADPGEEWRYNGGATAIIAKLIADGAGMPIDQYARQKLFEPLGIENFEWVRGRGGVPSAASGLRLALPDLVKIGQLILDDGVYNGTRVVSREWLRESFKPRAELNQLRYGYQWWLASWGDPPSWVAGFGNGGQRLTVQPEHDLIVAVFAGNYNRPDAWKLPVRIIEEFMVPAVRARTNK</sequence>
<dbReference type="RefSeq" id="WP_271090743.1">
    <property type="nucleotide sequence ID" value="NZ_JAPJZH010000010.1"/>
</dbReference>
<feature type="chain" id="PRO_5047294740" evidence="1">
    <location>
        <begin position="26"/>
        <end position="358"/>
    </location>
</feature>
<accession>A0ABT4VQQ4</accession>